<keyword evidence="3" id="KW-0238">DNA-binding</keyword>
<dbReference type="PANTHER" id="PTHR30204:SF69">
    <property type="entry name" value="MERR-FAMILY TRANSCRIPTIONAL REGULATOR"/>
    <property type="match status" value="1"/>
</dbReference>
<feature type="domain" description="HTH merR-type" evidence="5">
    <location>
        <begin position="5"/>
        <end position="74"/>
    </location>
</feature>
<gene>
    <name evidence="6" type="primary">mta_2</name>
    <name evidence="8" type="ORF">DW007_09275</name>
    <name evidence="7" type="ORF">DW811_09120</name>
    <name evidence="6" type="ORF">ERS852492_02106</name>
</gene>
<keyword evidence="4" id="KW-0804">Transcription</keyword>
<dbReference type="PRINTS" id="PR00040">
    <property type="entry name" value="HTHMERR"/>
</dbReference>
<dbReference type="SMART" id="SM00422">
    <property type="entry name" value="HTH_MERR"/>
    <property type="match status" value="1"/>
</dbReference>
<sequence>MRNDLMTLKEVCKETGVTRKIVQTYENYGLVKATTKNKYGYLLYDDAAVKKIKKIRLYQRFGYRLSEIAKLEYMTVDEQVMILKEKINNMYDNQSETAELIEMAEQLLENLRSH</sequence>
<dbReference type="EMBL" id="CZBV01000005">
    <property type="protein sequence ID" value="CUQ87679.1"/>
    <property type="molecule type" value="Genomic_DNA"/>
</dbReference>
<dbReference type="Gene3D" id="1.10.1660.10">
    <property type="match status" value="1"/>
</dbReference>
<dbReference type="EMBL" id="QROY01000007">
    <property type="protein sequence ID" value="RHL67625.1"/>
    <property type="molecule type" value="Genomic_DNA"/>
</dbReference>
<proteinExistence type="predicted"/>
<evidence type="ECO:0000256" key="3">
    <source>
        <dbReference type="ARBA" id="ARBA00023125"/>
    </source>
</evidence>
<evidence type="ECO:0000313" key="7">
    <source>
        <dbReference type="EMBL" id="RHD07916.1"/>
    </source>
</evidence>
<reference evidence="10 11" key="2">
    <citation type="submission" date="2018-08" db="EMBL/GenBank/DDBJ databases">
        <title>A genome reference for cultivated species of the human gut microbiota.</title>
        <authorList>
            <person name="Zou Y."/>
            <person name="Xue W."/>
            <person name="Luo G."/>
        </authorList>
    </citation>
    <scope>NUCLEOTIDE SEQUENCE [LARGE SCALE GENOMIC DNA]</scope>
    <source>
        <strain evidence="8 11">AF36-7BH</strain>
        <strain evidence="7 10">AM32-2AC</strain>
    </source>
</reference>
<dbReference type="GO" id="GO:0003677">
    <property type="term" value="F:DNA binding"/>
    <property type="evidence" value="ECO:0007669"/>
    <property type="project" value="UniProtKB-KW"/>
</dbReference>
<dbReference type="InterPro" id="IPR009061">
    <property type="entry name" value="DNA-bd_dom_put_sf"/>
</dbReference>
<name>A0A174ZS41_9FIRM</name>
<dbReference type="InterPro" id="IPR000551">
    <property type="entry name" value="MerR-type_HTH_dom"/>
</dbReference>
<evidence type="ECO:0000259" key="5">
    <source>
        <dbReference type="PROSITE" id="PS50937"/>
    </source>
</evidence>
<dbReference type="Proteomes" id="UP000095780">
    <property type="component" value="Unassembled WGS sequence"/>
</dbReference>
<dbReference type="EMBL" id="QSIS01000011">
    <property type="protein sequence ID" value="RHD07916.1"/>
    <property type="molecule type" value="Genomic_DNA"/>
</dbReference>
<evidence type="ECO:0000256" key="1">
    <source>
        <dbReference type="ARBA" id="ARBA00022491"/>
    </source>
</evidence>
<dbReference type="Proteomes" id="UP000285201">
    <property type="component" value="Unassembled WGS sequence"/>
</dbReference>
<dbReference type="PROSITE" id="PS50937">
    <property type="entry name" value="HTH_MERR_2"/>
    <property type="match status" value="1"/>
</dbReference>
<dbReference type="AlphaFoldDB" id="A0A174ZS41"/>
<evidence type="ECO:0000256" key="2">
    <source>
        <dbReference type="ARBA" id="ARBA00023015"/>
    </source>
</evidence>
<protein>
    <submittedName>
        <fullName evidence="7">MerR family transcriptional regulator</fullName>
    </submittedName>
    <submittedName>
        <fullName evidence="6">Multidrug transporter activation protein</fullName>
    </submittedName>
</protein>
<keyword evidence="2" id="KW-0805">Transcription regulation</keyword>
<evidence type="ECO:0000313" key="9">
    <source>
        <dbReference type="Proteomes" id="UP000095780"/>
    </source>
</evidence>
<evidence type="ECO:0000313" key="10">
    <source>
        <dbReference type="Proteomes" id="UP000284794"/>
    </source>
</evidence>
<evidence type="ECO:0000313" key="8">
    <source>
        <dbReference type="EMBL" id="RHL67625.1"/>
    </source>
</evidence>
<reference evidence="6 9" key="1">
    <citation type="submission" date="2015-09" db="EMBL/GenBank/DDBJ databases">
        <authorList>
            <consortium name="Pathogen Informatics"/>
        </authorList>
    </citation>
    <scope>NUCLEOTIDE SEQUENCE [LARGE SCALE GENOMIC DNA]</scope>
    <source>
        <strain evidence="6 9">2789STDY5834878</strain>
    </source>
</reference>
<evidence type="ECO:0000256" key="4">
    <source>
        <dbReference type="ARBA" id="ARBA00023163"/>
    </source>
</evidence>
<evidence type="ECO:0000313" key="11">
    <source>
        <dbReference type="Proteomes" id="UP000285201"/>
    </source>
</evidence>
<keyword evidence="1" id="KW-0678">Repressor</keyword>
<dbReference type="PANTHER" id="PTHR30204">
    <property type="entry name" value="REDOX-CYCLING DRUG-SENSING TRANSCRIPTIONAL ACTIVATOR SOXR"/>
    <property type="match status" value="1"/>
</dbReference>
<dbReference type="Proteomes" id="UP000284794">
    <property type="component" value="Unassembled WGS sequence"/>
</dbReference>
<dbReference type="Pfam" id="PF13411">
    <property type="entry name" value="MerR_1"/>
    <property type="match status" value="1"/>
</dbReference>
<evidence type="ECO:0000313" key="6">
    <source>
        <dbReference type="EMBL" id="CUQ87679.1"/>
    </source>
</evidence>
<dbReference type="CDD" id="cd00592">
    <property type="entry name" value="HTH_MerR-like"/>
    <property type="match status" value="1"/>
</dbReference>
<dbReference type="SUPFAM" id="SSF46955">
    <property type="entry name" value="Putative DNA-binding domain"/>
    <property type="match status" value="1"/>
</dbReference>
<dbReference type="GO" id="GO:0003700">
    <property type="term" value="F:DNA-binding transcription factor activity"/>
    <property type="evidence" value="ECO:0007669"/>
    <property type="project" value="InterPro"/>
</dbReference>
<dbReference type="InterPro" id="IPR047057">
    <property type="entry name" value="MerR_fam"/>
</dbReference>
<organism evidence="6 9">
    <name type="scientific">Lachnospira eligens</name>
    <dbReference type="NCBI Taxonomy" id="39485"/>
    <lineage>
        <taxon>Bacteria</taxon>
        <taxon>Bacillati</taxon>
        <taxon>Bacillota</taxon>
        <taxon>Clostridia</taxon>
        <taxon>Lachnospirales</taxon>
        <taxon>Lachnospiraceae</taxon>
        <taxon>Lachnospira</taxon>
    </lineage>
</organism>
<accession>A0A174ZS41</accession>
<dbReference type="RefSeq" id="WP_055287708.1">
    <property type="nucleotide sequence ID" value="NZ_CABIXW010000005.1"/>
</dbReference>